<dbReference type="SUPFAM" id="SSF52047">
    <property type="entry name" value="RNI-like"/>
    <property type="match status" value="1"/>
</dbReference>
<organism evidence="2">
    <name type="scientific">Culex pipiens</name>
    <name type="common">House mosquito</name>
    <dbReference type="NCBI Taxonomy" id="7175"/>
    <lineage>
        <taxon>Eukaryota</taxon>
        <taxon>Metazoa</taxon>
        <taxon>Ecdysozoa</taxon>
        <taxon>Arthropoda</taxon>
        <taxon>Hexapoda</taxon>
        <taxon>Insecta</taxon>
        <taxon>Pterygota</taxon>
        <taxon>Neoptera</taxon>
        <taxon>Endopterygota</taxon>
        <taxon>Diptera</taxon>
        <taxon>Nematocera</taxon>
        <taxon>Culicoidea</taxon>
        <taxon>Culicidae</taxon>
        <taxon>Culicinae</taxon>
        <taxon>Culicini</taxon>
        <taxon>Culex</taxon>
        <taxon>Culex</taxon>
    </lineage>
</organism>
<reference evidence="2" key="1">
    <citation type="submission" date="2021-05" db="EMBL/GenBank/DDBJ databases">
        <authorList>
            <person name="Alioto T."/>
            <person name="Alioto T."/>
            <person name="Gomez Garrido J."/>
        </authorList>
    </citation>
    <scope>NUCLEOTIDE SEQUENCE</scope>
</reference>
<evidence type="ECO:0000259" key="1">
    <source>
        <dbReference type="PROSITE" id="PS50181"/>
    </source>
</evidence>
<dbReference type="InterPro" id="IPR032675">
    <property type="entry name" value="LRR_dom_sf"/>
</dbReference>
<dbReference type="PROSITE" id="PS50181">
    <property type="entry name" value="FBOX"/>
    <property type="match status" value="1"/>
</dbReference>
<dbReference type="Gene3D" id="1.20.1280.50">
    <property type="match status" value="1"/>
</dbReference>
<name>A0A8D8F3S0_CULPI</name>
<dbReference type="InterPro" id="IPR036047">
    <property type="entry name" value="F-box-like_dom_sf"/>
</dbReference>
<dbReference type="InterPro" id="IPR001810">
    <property type="entry name" value="F-box_dom"/>
</dbReference>
<dbReference type="Pfam" id="PF12937">
    <property type="entry name" value="F-box-like"/>
    <property type="match status" value="1"/>
</dbReference>
<evidence type="ECO:0000313" key="2">
    <source>
        <dbReference type="EMBL" id="CAG6458232.1"/>
    </source>
</evidence>
<dbReference type="AlphaFoldDB" id="A0A8D8F3S0"/>
<dbReference type="Gene3D" id="3.80.10.10">
    <property type="entry name" value="Ribonuclease Inhibitor"/>
    <property type="match status" value="1"/>
</dbReference>
<proteinExistence type="predicted"/>
<dbReference type="EMBL" id="HBUE01034405">
    <property type="protein sequence ID" value="CAG6458232.1"/>
    <property type="molecule type" value="Transcribed_RNA"/>
</dbReference>
<feature type="domain" description="F-box" evidence="1">
    <location>
        <begin position="1"/>
        <end position="47"/>
    </location>
</feature>
<dbReference type="PANTHER" id="PTHR31639">
    <property type="entry name" value="F-BOX PROTEIN-LIKE"/>
    <property type="match status" value="1"/>
</dbReference>
<protein>
    <submittedName>
        <fullName evidence="2">(northern house mosquito) hypothetical protein</fullName>
    </submittedName>
</protein>
<accession>A0A8D8F3S0</accession>
<dbReference type="PANTHER" id="PTHR31639:SF42">
    <property type="entry name" value="OS02G0160200 PROTEIN"/>
    <property type="match status" value="1"/>
</dbReference>
<sequence length="536" mass="61981">MSSFEFLPFEISCMIFDYLSVSDLKNASLTCRRWCHIIFSDSYIRRFMLRINLHRSDQSKLAAVKANAASLSSPSRSRLPSSFPCSLYQRCRTAKGKSKCELRQMSLVLRRSCRHYSNITFMCDNRSEFTDNVFNVILNLLRPSGLERVEILKIILSSNLNVLVTILNSAIRNMGRLKSFHLIYDPQRRLQCGDHVRPCVIIESQTITHIELKSVIPEQIQLPKLESLDVSLQPGIAALIQSVSDSLTTLHLHLDCTSANCGEEEIYSLTMDRLKVLKLTRGIMNEFSFPIPVSSNRPGLKLRFFRHLDRLERLILEEKYTAENIFLAICETSRNLTELKIDHLKVVNCTVLDKLSLLENLKILTLPNIYSSHEISFHYVYLPKLEALHLKIFKDSTHSFSKFVNLKRLTIGSYTSQTPELIDVISMHIQQLRELRLFFLDYADVPSRTFRKLTYLGQLHRLELVNGHLRRSVFSRCPPGISKLEQIVFSCCHLDTQHFDGLREKFPRLRDVRFEKCEFVTLMDRSAAQQWGVDEG</sequence>
<dbReference type="SMART" id="SM00256">
    <property type="entry name" value="FBOX"/>
    <property type="match status" value="1"/>
</dbReference>
<dbReference type="SUPFAM" id="SSF81383">
    <property type="entry name" value="F-box domain"/>
    <property type="match status" value="1"/>
</dbReference>